<dbReference type="PANTHER" id="PTHR13504:SF38">
    <property type="entry name" value="FIDO DOMAIN-CONTAINING PROTEIN"/>
    <property type="match status" value="1"/>
</dbReference>
<dbReference type="InterPro" id="IPR036597">
    <property type="entry name" value="Fido-like_dom_sf"/>
</dbReference>
<dbReference type="GO" id="GO:0005524">
    <property type="term" value="F:ATP binding"/>
    <property type="evidence" value="ECO:0007669"/>
    <property type="project" value="UniProtKB-KW"/>
</dbReference>
<name>A0A9D1WDB3_9GAMM</name>
<dbReference type="SUPFAM" id="SSF140931">
    <property type="entry name" value="Fic-like"/>
    <property type="match status" value="1"/>
</dbReference>
<evidence type="ECO:0000313" key="4">
    <source>
        <dbReference type="EMBL" id="HIX56728.1"/>
    </source>
</evidence>
<dbReference type="Gene3D" id="1.10.3290.10">
    <property type="entry name" value="Fido-like domain"/>
    <property type="match status" value="1"/>
</dbReference>
<comment type="caution">
    <text evidence="4">The sequence shown here is derived from an EMBL/GenBank/DDBJ whole genome shotgun (WGS) entry which is preliminary data.</text>
</comment>
<dbReference type="Proteomes" id="UP000886829">
    <property type="component" value="Unassembled WGS sequence"/>
</dbReference>
<dbReference type="InterPro" id="IPR040198">
    <property type="entry name" value="Fido_containing"/>
</dbReference>
<dbReference type="AlphaFoldDB" id="A0A9D1WDB3"/>
<evidence type="ECO:0000256" key="2">
    <source>
        <dbReference type="PIRSR" id="PIRSR640198-2"/>
    </source>
</evidence>
<reference evidence="4" key="2">
    <citation type="submission" date="2021-04" db="EMBL/GenBank/DDBJ databases">
        <authorList>
            <person name="Gilroy R."/>
        </authorList>
    </citation>
    <scope>NUCLEOTIDE SEQUENCE</scope>
    <source>
        <strain evidence="4">USASDec5-558</strain>
    </source>
</reference>
<dbReference type="InterPro" id="IPR003812">
    <property type="entry name" value="Fido"/>
</dbReference>
<dbReference type="EMBL" id="DXEV01000088">
    <property type="protein sequence ID" value="HIX56728.1"/>
    <property type="molecule type" value="Genomic_DNA"/>
</dbReference>
<organism evidence="4 5">
    <name type="scientific">Candidatus Anaerobiospirillum pullistercoris</name>
    <dbReference type="NCBI Taxonomy" id="2838452"/>
    <lineage>
        <taxon>Bacteria</taxon>
        <taxon>Pseudomonadati</taxon>
        <taxon>Pseudomonadota</taxon>
        <taxon>Gammaproteobacteria</taxon>
        <taxon>Aeromonadales</taxon>
        <taxon>Succinivibrionaceae</taxon>
        <taxon>Anaerobiospirillum</taxon>
    </lineage>
</organism>
<evidence type="ECO:0000259" key="3">
    <source>
        <dbReference type="PROSITE" id="PS51459"/>
    </source>
</evidence>
<evidence type="ECO:0000313" key="5">
    <source>
        <dbReference type="Proteomes" id="UP000886829"/>
    </source>
</evidence>
<feature type="active site" evidence="1">
    <location>
        <position position="120"/>
    </location>
</feature>
<feature type="domain" description="Fido" evidence="3">
    <location>
        <begin position="44"/>
        <end position="178"/>
    </location>
</feature>
<dbReference type="Pfam" id="PF02661">
    <property type="entry name" value="Fic"/>
    <property type="match status" value="1"/>
</dbReference>
<reference evidence="4" key="1">
    <citation type="journal article" date="2021" name="PeerJ">
        <title>Extensive microbial diversity within the chicken gut microbiome revealed by metagenomics and culture.</title>
        <authorList>
            <person name="Gilroy R."/>
            <person name="Ravi A."/>
            <person name="Getino M."/>
            <person name="Pursley I."/>
            <person name="Horton D.L."/>
            <person name="Alikhan N.F."/>
            <person name="Baker D."/>
            <person name="Gharbi K."/>
            <person name="Hall N."/>
            <person name="Watson M."/>
            <person name="Adriaenssens E.M."/>
            <person name="Foster-Nyarko E."/>
            <person name="Jarju S."/>
            <person name="Secka A."/>
            <person name="Antonio M."/>
            <person name="Oren A."/>
            <person name="Chaudhuri R.R."/>
            <person name="La Ragione R."/>
            <person name="Hildebrand F."/>
            <person name="Pallen M.J."/>
        </authorList>
    </citation>
    <scope>NUCLEOTIDE SEQUENCE</scope>
    <source>
        <strain evidence="4">USASDec5-558</strain>
    </source>
</reference>
<protein>
    <submittedName>
        <fullName evidence="4">Fic family protein</fullName>
    </submittedName>
</protein>
<proteinExistence type="predicted"/>
<feature type="binding site" evidence="2">
    <location>
        <begin position="124"/>
        <end position="131"/>
    </location>
    <ligand>
        <name>ATP</name>
        <dbReference type="ChEBI" id="CHEBI:30616"/>
    </ligand>
</feature>
<keyword evidence="2" id="KW-0547">Nucleotide-binding</keyword>
<evidence type="ECO:0000256" key="1">
    <source>
        <dbReference type="PIRSR" id="PIRSR640198-1"/>
    </source>
</evidence>
<dbReference type="PROSITE" id="PS51459">
    <property type="entry name" value="FIDO"/>
    <property type="match status" value="1"/>
</dbReference>
<gene>
    <name evidence="4" type="ORF">H9850_04560</name>
</gene>
<keyword evidence="2" id="KW-0067">ATP-binding</keyword>
<sequence>MDAELLLRYKVIPQNISYNDLFDIVGQGLAVAKMREYEELKTPVDQDVICELHRIALYPAPFAGLYRNIPVIVHGGVGQVSAVAHIYRDMRFFAEDLRHLQFGHPVEKAAFTHCQFVKIHPFADGNGRTARLIMNLSLLNDDFQLVDINVKNREAYMQAVESYVSANDLKPFQEFLAQTLSLQIKNFLAQCSQCSAGALAE</sequence>
<accession>A0A9D1WDB3</accession>
<dbReference type="PANTHER" id="PTHR13504">
    <property type="entry name" value="FIDO DOMAIN-CONTAINING PROTEIN DDB_G0283145"/>
    <property type="match status" value="1"/>
</dbReference>